<dbReference type="PANTHER" id="PTHR38074:SF1">
    <property type="entry name" value="ALTERED INHERITANCE OF MITOCHONDRIA PROTEIN 24, MITOCHONDRIAL"/>
    <property type="match status" value="1"/>
</dbReference>
<dbReference type="Pfam" id="PF01987">
    <property type="entry name" value="AIM24"/>
    <property type="match status" value="1"/>
</dbReference>
<dbReference type="Proteomes" id="UP000225108">
    <property type="component" value="Unassembled WGS sequence"/>
</dbReference>
<accession>A0A2G3PQD7</accession>
<proteinExistence type="predicted"/>
<dbReference type="InterPro" id="IPR002838">
    <property type="entry name" value="AIM24"/>
</dbReference>
<gene>
    <name evidence="1" type="ORF">CSW57_01505</name>
</gene>
<dbReference type="SUPFAM" id="SSF51219">
    <property type="entry name" value="TRAP-like"/>
    <property type="match status" value="1"/>
</dbReference>
<dbReference type="InterPro" id="IPR036983">
    <property type="entry name" value="AIM24_sf"/>
</dbReference>
<dbReference type="EMBL" id="PEBD01000004">
    <property type="protein sequence ID" value="PHV67981.1"/>
    <property type="molecule type" value="Genomic_DNA"/>
</dbReference>
<reference evidence="1 2" key="1">
    <citation type="submission" date="2017-10" db="EMBL/GenBank/DDBJ databases">
        <title>The draft genome sequence of Williamsia sp. BULT 1.1 isolated from the semi-arid grassland soils from South Africa.</title>
        <authorList>
            <person name="Kabwe M.H."/>
            <person name="Govender N."/>
            <person name="Mutseka Lunga P."/>
            <person name="Vikram S."/>
            <person name="Makhalanyane T.P."/>
        </authorList>
    </citation>
    <scope>NUCLEOTIDE SEQUENCE [LARGE SCALE GENOMIC DNA]</scope>
    <source>
        <strain evidence="1 2">BULT 1.1</strain>
    </source>
</reference>
<evidence type="ECO:0000313" key="2">
    <source>
        <dbReference type="Proteomes" id="UP000225108"/>
    </source>
</evidence>
<dbReference type="Gene3D" id="3.60.160.10">
    <property type="entry name" value="Mitochondrial biogenesis AIM24"/>
    <property type="match status" value="1"/>
</dbReference>
<name>A0A2G3PQD7_WILMA</name>
<comment type="caution">
    <text evidence="1">The sequence shown here is derived from an EMBL/GenBank/DDBJ whole genome shotgun (WGS) entry which is preliminary data.</text>
</comment>
<evidence type="ECO:0000313" key="1">
    <source>
        <dbReference type="EMBL" id="PHV67981.1"/>
    </source>
</evidence>
<dbReference type="InterPro" id="IPR016031">
    <property type="entry name" value="Trp_RNA-bd_attenuator-like_dom"/>
</dbReference>
<dbReference type="RefSeq" id="WP_099381153.1">
    <property type="nucleotide sequence ID" value="NZ_PEBD01000004.1"/>
</dbReference>
<sequence length="207" mass="21531">MAELFGLTKRVVEARLNNTSIKAVSGSMVSYQGQVEFKAAGFGGGAGVLAGLKQKATGESLKLMECTGNGLVHLAIGAQYTAVLQLNNETIQVESRQLLAMAGNLQTNVQFSGLGGMSSGQGLFTTTVSGTGQVALLSAGGPLIHLEVSPNMPLVVDPDAFVSAKGQLQQSFVTDVSWRSMIGQDGGEAFSLRWQGQGVVSIQPAER</sequence>
<dbReference type="AlphaFoldDB" id="A0A2G3PQD7"/>
<evidence type="ECO:0008006" key="3">
    <source>
        <dbReference type="Google" id="ProtNLM"/>
    </source>
</evidence>
<organism evidence="1 2">
    <name type="scientific">Williamsia marianensis</name>
    <dbReference type="NCBI Taxonomy" id="85044"/>
    <lineage>
        <taxon>Bacteria</taxon>
        <taxon>Bacillati</taxon>
        <taxon>Actinomycetota</taxon>
        <taxon>Actinomycetes</taxon>
        <taxon>Mycobacteriales</taxon>
        <taxon>Nocardiaceae</taxon>
        <taxon>Williamsia</taxon>
    </lineage>
</organism>
<dbReference type="PANTHER" id="PTHR38074">
    <property type="entry name" value="ALTERED INHERITANCE OF MITOCHONDRIA PROTEIN 24, MITOCHONDRIAL"/>
    <property type="match status" value="1"/>
</dbReference>
<protein>
    <recommendedName>
        <fullName evidence="3">AIM24 family protein</fullName>
    </recommendedName>
</protein>